<accession>A0ABT9NCZ0</accession>
<protein>
    <submittedName>
        <fullName evidence="1">Uncharacterized protein</fullName>
    </submittedName>
</protein>
<gene>
    <name evidence="1" type="ORF">J2S49_001588</name>
</gene>
<organism evidence="1 2">
    <name type="scientific">Arcanobacterium wilhelmae</name>
    <dbReference type="NCBI Taxonomy" id="1803177"/>
    <lineage>
        <taxon>Bacteria</taxon>
        <taxon>Bacillati</taxon>
        <taxon>Actinomycetota</taxon>
        <taxon>Actinomycetes</taxon>
        <taxon>Actinomycetales</taxon>
        <taxon>Actinomycetaceae</taxon>
        <taxon>Arcanobacterium</taxon>
    </lineage>
</organism>
<comment type="caution">
    <text evidence="1">The sequence shown here is derived from an EMBL/GenBank/DDBJ whole genome shotgun (WGS) entry which is preliminary data.</text>
</comment>
<dbReference type="RefSeq" id="WP_307014740.1">
    <property type="nucleotide sequence ID" value="NZ_JAUSQW010000001.1"/>
</dbReference>
<sequence>MNITELNKAIAALNQIAEIATSAAGVLEQAGWESFEDHHGMSGVRPIAAAELSHAALDDAYQDQIEQSTTADPVVTVEEVRAALADLSKAGLTAQARSLIEQTGVSKLSEVDPGKFAWLLEQAKVITDATE</sequence>
<proteinExistence type="predicted"/>
<dbReference type="EMBL" id="JAUSQW010000001">
    <property type="protein sequence ID" value="MDP9801512.1"/>
    <property type="molecule type" value="Genomic_DNA"/>
</dbReference>
<name>A0ABT9NCZ0_9ACTO</name>
<reference evidence="1 2" key="1">
    <citation type="submission" date="2023-07" db="EMBL/GenBank/DDBJ databases">
        <title>Sequencing the genomes of 1000 actinobacteria strains.</title>
        <authorList>
            <person name="Klenk H.-P."/>
        </authorList>
    </citation>
    <scope>NUCLEOTIDE SEQUENCE [LARGE SCALE GENOMIC DNA]</scope>
    <source>
        <strain evidence="1 2">DSM 102162</strain>
    </source>
</reference>
<keyword evidence="2" id="KW-1185">Reference proteome</keyword>
<evidence type="ECO:0000313" key="2">
    <source>
        <dbReference type="Proteomes" id="UP001235966"/>
    </source>
</evidence>
<evidence type="ECO:0000313" key="1">
    <source>
        <dbReference type="EMBL" id="MDP9801512.1"/>
    </source>
</evidence>
<dbReference type="Proteomes" id="UP001235966">
    <property type="component" value="Unassembled WGS sequence"/>
</dbReference>